<keyword evidence="1" id="KW-0472">Membrane</keyword>
<reference evidence="2 3" key="1">
    <citation type="journal article" date="2005" name="BMC Genomics">
        <title>Bacterial genome adaptation to niches: divergence of the potential virulence genes in three Burkholderia species of different survival strategies.</title>
        <authorList>
            <person name="Kim H.S."/>
            <person name="Schell M.A."/>
            <person name="Yu Y."/>
            <person name="Ulrich R.L."/>
            <person name="Sarria S.H."/>
            <person name="Nierman W.C."/>
            <person name="DeShazer D."/>
        </authorList>
    </citation>
    <scope>NUCLEOTIDE SEQUENCE [LARGE SCALE GENOMIC DNA]</scope>
    <source>
        <strain evidence="3">ATCC 700388 / DSM 13276 / CCUG 48851 / CIP 106301 / E264</strain>
    </source>
</reference>
<evidence type="ECO:0000256" key="1">
    <source>
        <dbReference type="SAM" id="Phobius"/>
    </source>
</evidence>
<dbReference type="KEGG" id="bte:BTH_I0978"/>
<gene>
    <name evidence="2" type="ordered locus">BTH_I0978</name>
</gene>
<feature type="transmembrane region" description="Helical" evidence="1">
    <location>
        <begin position="30"/>
        <end position="54"/>
    </location>
</feature>
<dbReference type="HOGENOM" id="CLU_191291_0_0_4"/>
<dbReference type="EMBL" id="CP000086">
    <property type="protein sequence ID" value="ABC38686.1"/>
    <property type="molecule type" value="Genomic_DNA"/>
</dbReference>
<dbReference type="Proteomes" id="UP000001930">
    <property type="component" value="Chromosome I"/>
</dbReference>
<organism evidence="2 3">
    <name type="scientific">Burkholderia thailandensis (strain ATCC 700388 / DSM 13276 / CCUG 48851 / CIP 106301 / E264)</name>
    <dbReference type="NCBI Taxonomy" id="271848"/>
    <lineage>
        <taxon>Bacteria</taxon>
        <taxon>Pseudomonadati</taxon>
        <taxon>Pseudomonadota</taxon>
        <taxon>Betaproteobacteria</taxon>
        <taxon>Burkholderiales</taxon>
        <taxon>Burkholderiaceae</taxon>
        <taxon>Burkholderia</taxon>
        <taxon>pseudomallei group</taxon>
    </lineage>
</organism>
<keyword evidence="1" id="KW-1133">Transmembrane helix</keyword>
<evidence type="ECO:0000313" key="3">
    <source>
        <dbReference type="Proteomes" id="UP000001930"/>
    </source>
</evidence>
<keyword evidence="3" id="KW-1185">Reference proteome</keyword>
<sequence>MLDSAAMRRVANGRRAIAARRGERGKRRRVRVALVGLVGLIVFVVFVVLMALAAEVVDVPGGALPGNGKVSEFAAPDALSADRGPADRGERA</sequence>
<keyword evidence="1" id="KW-0812">Transmembrane</keyword>
<evidence type="ECO:0000313" key="2">
    <source>
        <dbReference type="EMBL" id="ABC38686.1"/>
    </source>
</evidence>
<accession>Q2SZW7</accession>
<dbReference type="AlphaFoldDB" id="Q2SZW7"/>
<proteinExistence type="predicted"/>
<name>Q2SZW7_BURTA</name>
<protein>
    <submittedName>
        <fullName evidence="2">Uncharacterized protein</fullName>
    </submittedName>
</protein>